<accession>A0A1I3WVU3</accession>
<dbReference type="STRING" id="1612308.SAMN05444581_102177"/>
<dbReference type="PANTHER" id="PTHR37944:SF1">
    <property type="entry name" value="PORIN B"/>
    <property type="match status" value="1"/>
</dbReference>
<name>A0A1I3WVU3_9HYPH</name>
<dbReference type="Pfam" id="PF04966">
    <property type="entry name" value="OprB"/>
    <property type="match status" value="1"/>
</dbReference>
<dbReference type="Gene3D" id="2.40.160.180">
    <property type="entry name" value="Carbohydrate-selective porin OprB"/>
    <property type="match status" value="1"/>
</dbReference>
<sequence length="463" mass="49565">MAAALFVLFPPGCPALAQTAANLASPGAGHVQAPGFDQPSIAPTLPGLDSFKQSLLDRGVNFQLNYIGDAFGNATGGVQQGATYQSVLEMAIDVNLAAVGLDGATFRVNAYEINGLNLSAYNLFNLATISSIGARPEPRLYELRFEQQFSDWGSIRIGQLAVDNQFFVSDLAGQFVNNSFGWPAITAANLPSGGPAYPLTTPGIRLKFTPTEQLAILAGIYDGDPAGAGFTGLQEFKNPNGANFRVQDPPLVMGEIQYKHDQGAASKGLAGTAKFGVWGHFGNFNDQHYSFDGKSLADPNSNGKALVQHGDSGVYAVVDQMLWRLPDSTDPLKGIGAFARISLSPSDRNLVEFYADSGLLFSGLTPNRPDDYFGLAAAFMKMSSAVRQLDFDQARFGGAPVPARDYELVAELTYSAQIIPGWTIQPDFQYVFHPGGDTIDPRNPSLGRIPDAAVFGLRTMIRY</sequence>
<dbReference type="GO" id="GO:0016020">
    <property type="term" value="C:membrane"/>
    <property type="evidence" value="ECO:0007669"/>
    <property type="project" value="InterPro"/>
</dbReference>
<dbReference type="GO" id="GO:0015288">
    <property type="term" value="F:porin activity"/>
    <property type="evidence" value="ECO:0007669"/>
    <property type="project" value="InterPro"/>
</dbReference>
<reference evidence="3 4" key="1">
    <citation type="submission" date="2016-10" db="EMBL/GenBank/DDBJ databases">
        <authorList>
            <person name="de Groot N.N."/>
        </authorList>
    </citation>
    <scope>NUCLEOTIDE SEQUENCE [LARGE SCALE GENOMIC DNA]</scope>
    <source>
        <strain evidence="3 4">NE2</strain>
    </source>
</reference>
<dbReference type="EMBL" id="FOSN01000002">
    <property type="protein sequence ID" value="SFK11430.1"/>
    <property type="molecule type" value="Genomic_DNA"/>
</dbReference>
<keyword evidence="4" id="KW-1185">Reference proteome</keyword>
<proteinExistence type="inferred from homology"/>
<dbReference type="InterPro" id="IPR052932">
    <property type="entry name" value="OprB_Porin"/>
</dbReference>
<dbReference type="RefSeq" id="WP_175492488.1">
    <property type="nucleotide sequence ID" value="NZ_FOSN01000002.1"/>
</dbReference>
<evidence type="ECO:0000256" key="2">
    <source>
        <dbReference type="RuleBase" id="RU363072"/>
    </source>
</evidence>
<evidence type="ECO:0000256" key="1">
    <source>
        <dbReference type="ARBA" id="ARBA00008769"/>
    </source>
</evidence>
<dbReference type="GO" id="GO:0008643">
    <property type="term" value="P:carbohydrate transport"/>
    <property type="evidence" value="ECO:0007669"/>
    <property type="project" value="InterPro"/>
</dbReference>
<evidence type="ECO:0000313" key="3">
    <source>
        <dbReference type="EMBL" id="SFK11430.1"/>
    </source>
</evidence>
<dbReference type="PANTHER" id="PTHR37944">
    <property type="entry name" value="PORIN B"/>
    <property type="match status" value="1"/>
</dbReference>
<feature type="signal peptide" evidence="2">
    <location>
        <begin position="1"/>
        <end position="17"/>
    </location>
</feature>
<feature type="chain" id="PRO_5011329225" evidence="2">
    <location>
        <begin position="18"/>
        <end position="463"/>
    </location>
</feature>
<organism evidence="3 4">
    <name type="scientific">Methylocapsa palsarum</name>
    <dbReference type="NCBI Taxonomy" id="1612308"/>
    <lineage>
        <taxon>Bacteria</taxon>
        <taxon>Pseudomonadati</taxon>
        <taxon>Pseudomonadota</taxon>
        <taxon>Alphaproteobacteria</taxon>
        <taxon>Hyphomicrobiales</taxon>
        <taxon>Beijerinckiaceae</taxon>
        <taxon>Methylocapsa</taxon>
    </lineage>
</organism>
<gene>
    <name evidence="3" type="ORF">SAMN05444581_102177</name>
</gene>
<protein>
    <submittedName>
        <fullName evidence="3">Porin</fullName>
    </submittedName>
</protein>
<dbReference type="Proteomes" id="UP000198755">
    <property type="component" value="Unassembled WGS sequence"/>
</dbReference>
<evidence type="ECO:0000313" key="4">
    <source>
        <dbReference type="Proteomes" id="UP000198755"/>
    </source>
</evidence>
<dbReference type="InterPro" id="IPR007049">
    <property type="entry name" value="Carb-sel_porin_OprB"/>
</dbReference>
<comment type="similarity">
    <text evidence="1 2">Belongs to the OprB family.</text>
</comment>
<dbReference type="InterPro" id="IPR038673">
    <property type="entry name" value="OprB_sf"/>
</dbReference>
<keyword evidence="2" id="KW-0732">Signal</keyword>
<dbReference type="AlphaFoldDB" id="A0A1I3WVU3"/>